<reference evidence="1" key="2">
    <citation type="journal article" date="2020" name="Nat. Commun.">
        <title>Large-scale genome sequencing of mycorrhizal fungi provides insights into the early evolution of symbiotic traits.</title>
        <authorList>
            <person name="Miyauchi S."/>
            <person name="Kiss E."/>
            <person name="Kuo A."/>
            <person name="Drula E."/>
            <person name="Kohler A."/>
            <person name="Sanchez-Garcia M."/>
            <person name="Morin E."/>
            <person name="Andreopoulos B."/>
            <person name="Barry K.W."/>
            <person name="Bonito G."/>
            <person name="Buee M."/>
            <person name="Carver A."/>
            <person name="Chen C."/>
            <person name="Cichocki N."/>
            <person name="Clum A."/>
            <person name="Culley D."/>
            <person name="Crous P.W."/>
            <person name="Fauchery L."/>
            <person name="Girlanda M."/>
            <person name="Hayes R.D."/>
            <person name="Keri Z."/>
            <person name="LaButti K."/>
            <person name="Lipzen A."/>
            <person name="Lombard V."/>
            <person name="Magnuson J."/>
            <person name="Maillard F."/>
            <person name="Murat C."/>
            <person name="Nolan M."/>
            <person name="Ohm R.A."/>
            <person name="Pangilinan J."/>
            <person name="Pereira M.F."/>
            <person name="Perotto S."/>
            <person name="Peter M."/>
            <person name="Pfister S."/>
            <person name="Riley R."/>
            <person name="Sitrit Y."/>
            <person name="Stielow J.B."/>
            <person name="Szollosi G."/>
            <person name="Zifcakova L."/>
            <person name="Stursova M."/>
            <person name="Spatafora J.W."/>
            <person name="Tedersoo L."/>
            <person name="Vaario L.M."/>
            <person name="Yamada A."/>
            <person name="Yan M."/>
            <person name="Wang P."/>
            <person name="Xu J."/>
            <person name="Bruns T."/>
            <person name="Baldrian P."/>
            <person name="Vilgalys R."/>
            <person name="Dunand C."/>
            <person name="Henrissat B."/>
            <person name="Grigoriev I.V."/>
            <person name="Hibbett D."/>
            <person name="Nagy L.G."/>
            <person name="Martin F.M."/>
        </authorList>
    </citation>
    <scope>NUCLEOTIDE SEQUENCE</scope>
    <source>
        <strain evidence="1">P2</strain>
    </source>
</reference>
<reference evidence="1" key="1">
    <citation type="submission" date="2019-10" db="EMBL/GenBank/DDBJ databases">
        <authorList>
            <consortium name="DOE Joint Genome Institute"/>
            <person name="Kuo A."/>
            <person name="Miyauchi S."/>
            <person name="Kiss E."/>
            <person name="Drula E."/>
            <person name="Kohler A."/>
            <person name="Sanchez-Garcia M."/>
            <person name="Andreopoulos B."/>
            <person name="Barry K.W."/>
            <person name="Bonito G."/>
            <person name="Buee M."/>
            <person name="Carver A."/>
            <person name="Chen C."/>
            <person name="Cichocki N."/>
            <person name="Clum A."/>
            <person name="Culley D."/>
            <person name="Crous P.W."/>
            <person name="Fauchery L."/>
            <person name="Girlanda M."/>
            <person name="Hayes R."/>
            <person name="Keri Z."/>
            <person name="Labutti K."/>
            <person name="Lipzen A."/>
            <person name="Lombard V."/>
            <person name="Magnuson J."/>
            <person name="Maillard F."/>
            <person name="Morin E."/>
            <person name="Murat C."/>
            <person name="Nolan M."/>
            <person name="Ohm R."/>
            <person name="Pangilinan J."/>
            <person name="Pereira M."/>
            <person name="Perotto S."/>
            <person name="Peter M."/>
            <person name="Riley R."/>
            <person name="Sitrit Y."/>
            <person name="Stielow B."/>
            <person name="Szollosi G."/>
            <person name="Zifcakova L."/>
            <person name="Stursova M."/>
            <person name="Spatafora J.W."/>
            <person name="Tedersoo L."/>
            <person name="Vaario L.-M."/>
            <person name="Yamada A."/>
            <person name="Yan M."/>
            <person name="Wang P."/>
            <person name="Xu J."/>
            <person name="Bruns T."/>
            <person name="Baldrian P."/>
            <person name="Vilgalys R."/>
            <person name="Henrissat B."/>
            <person name="Grigoriev I.V."/>
            <person name="Hibbett D."/>
            <person name="Nagy L.G."/>
            <person name="Martin F.M."/>
        </authorList>
    </citation>
    <scope>NUCLEOTIDE SEQUENCE</scope>
    <source>
        <strain evidence="1">P2</strain>
    </source>
</reference>
<gene>
    <name evidence="1" type="ORF">BDM02DRAFT_3088163</name>
</gene>
<protein>
    <submittedName>
        <fullName evidence="1">Uncharacterized protein</fullName>
    </submittedName>
</protein>
<evidence type="ECO:0000313" key="1">
    <source>
        <dbReference type="EMBL" id="KAF9652886.1"/>
    </source>
</evidence>
<dbReference type="Proteomes" id="UP000886501">
    <property type="component" value="Unassembled WGS sequence"/>
</dbReference>
<proteinExistence type="predicted"/>
<keyword evidence="2" id="KW-1185">Reference proteome</keyword>
<accession>A0ACB6ZTY4</accession>
<sequence length="1205" mass="135504">MGSHLEQDPFELSNLLPAGTIALELSGLDQNLSRAVFREVWPPFNQETALSLRPFCSPQDITVLESLSFLVEHDFIRATSNFLSHCNLLLFRVYLIPFDLPGVQGRLMNRQEQTLAYYKRSMKVILPRIISGDDHWRGAQVLPSSPDLFLPPSLDSRTMAEIYSELPSPELEELTDQARAILEGAPIFGLRSVLYPYQRTSVAAMLLKESPIQSIPDPAYTQVRGVGPNGGRFYFQPATLEVLGSCPRTSTVRGGILCEELGTGKTVMTLSLILSTVDQLPAPPETFEAVTPALTPIAFKLFPSEPYNEARKLATPSRRGAKDERLEVPSLLETMVHYVRINSESVGLQPAEEELRAARLWEPIMANTPFYLQRDPGAADHKRSLRARARSPPVITYLSPATLVLVPQNLLGQWENEINKHCTAQIPQRVLVIQKEVKIPPPKQLASDYIIVLMTQERFTNEFRRGGAERVTGTCKCPDFERIRITNCTCNFRTSNTPLTCVRWKRLVIDEGHVSSSVDSALSTFLNTLSVERRWIVTGTPTTNLLGLSFGQSCELDDDELGPLTDDSTSDTSDTEGTPGPEEEGKSRIWTNDDRRDLVKLSAIISHSLSFPKFKADFKAFKNLVAVPLLELTGPSPGAIQVFEQVMKVVMIRHRIEDVERDVVLPPLKQDIVWLDLDDFSRKSYNAMQAVIAINAIDTQRVDVDYFFHRRNKGPLLNTLLNMSQVLFWHTDNNLYSIVPNVQAGEEKFLREEKHRNISDVDRKLLHNSFVHMNLALEDSEWKAINQRVDTFYVVEDFPEAICHALMPLLKLGGNATNRSWGYARAEHLLELRDFVEKHPLSPIQRIVAWAGGILEKEARMMRLLEEKERKKRRRNKEKEGDSTEEPPVEPASVPETVVKTPDQEQEPFILVIPRRTVEGFSTDDLLRSSPVAQSKIIRSTSSKLNHIINEVLAHSRDEKFLIFSNSPLTLAMIADAFKLIHVNGLLCSSQIKPTERYQRIVTFETSDTYRVLLMELKHGARGLNIVTASRVIFCEPVWRADVESQAIKRVHRIGQTKPVTVKTLAIRSTMEEMMVSRRATLQSQAEKVSRNWAEESGMRQFIANPTFLEPGGSGEDQIRLEVPLIRIPPEETPVGVGQEVPLMNVNSGTVPVSVTVDLVDTTSADGRDVELLPPPQSVASPMSPADGPSELPRTKKRRVMFADE</sequence>
<organism evidence="1 2">
    <name type="scientific">Thelephora ganbajun</name>
    <name type="common">Ganba fungus</name>
    <dbReference type="NCBI Taxonomy" id="370292"/>
    <lineage>
        <taxon>Eukaryota</taxon>
        <taxon>Fungi</taxon>
        <taxon>Dikarya</taxon>
        <taxon>Basidiomycota</taxon>
        <taxon>Agaricomycotina</taxon>
        <taxon>Agaricomycetes</taxon>
        <taxon>Thelephorales</taxon>
        <taxon>Thelephoraceae</taxon>
        <taxon>Thelephora</taxon>
    </lineage>
</organism>
<evidence type="ECO:0000313" key="2">
    <source>
        <dbReference type="Proteomes" id="UP000886501"/>
    </source>
</evidence>
<comment type="caution">
    <text evidence="1">The sequence shown here is derived from an EMBL/GenBank/DDBJ whole genome shotgun (WGS) entry which is preliminary data.</text>
</comment>
<name>A0ACB6ZTY4_THEGA</name>
<dbReference type="EMBL" id="MU117966">
    <property type="protein sequence ID" value="KAF9652886.1"/>
    <property type="molecule type" value="Genomic_DNA"/>
</dbReference>